<keyword evidence="3" id="KW-0560">Oxidoreductase</keyword>
<keyword evidence="2" id="KW-0521">NADP</keyword>
<dbReference type="PANTHER" id="PTHR44229">
    <property type="entry name" value="15-HYDROXYPROSTAGLANDIN DEHYDROGENASE [NAD(+)]"/>
    <property type="match status" value="1"/>
</dbReference>
<protein>
    <submittedName>
        <fullName evidence="4">Uncharacterized protein</fullName>
    </submittedName>
</protein>
<dbReference type="PRINTS" id="PR00081">
    <property type="entry name" value="GDHRDH"/>
</dbReference>
<proteinExistence type="inferred from homology"/>
<evidence type="ECO:0000256" key="3">
    <source>
        <dbReference type="ARBA" id="ARBA00023002"/>
    </source>
</evidence>
<dbReference type="Pfam" id="PF00106">
    <property type="entry name" value="adh_short"/>
    <property type="match status" value="1"/>
</dbReference>
<dbReference type="PANTHER" id="PTHR44229:SF4">
    <property type="entry name" value="15-HYDROXYPROSTAGLANDIN DEHYDROGENASE [NAD(+)]"/>
    <property type="match status" value="1"/>
</dbReference>
<evidence type="ECO:0000313" key="4">
    <source>
        <dbReference type="EMBL" id="KAL2053708.1"/>
    </source>
</evidence>
<evidence type="ECO:0000313" key="5">
    <source>
        <dbReference type="Proteomes" id="UP001590951"/>
    </source>
</evidence>
<dbReference type="InterPro" id="IPR020904">
    <property type="entry name" value="Sc_DH/Rdtase_CS"/>
</dbReference>
<name>A0ABR4BCQ3_9LECA</name>
<dbReference type="SUPFAM" id="SSF51735">
    <property type="entry name" value="NAD(P)-binding Rossmann-fold domains"/>
    <property type="match status" value="1"/>
</dbReference>
<comment type="similarity">
    <text evidence="1">Belongs to the short-chain dehydrogenases/reductases (SDR) family.</text>
</comment>
<dbReference type="InterPro" id="IPR002347">
    <property type="entry name" value="SDR_fam"/>
</dbReference>
<dbReference type="Gene3D" id="3.40.50.720">
    <property type="entry name" value="NAD(P)-binding Rossmann-like Domain"/>
    <property type="match status" value="1"/>
</dbReference>
<dbReference type="Proteomes" id="UP001590951">
    <property type="component" value="Unassembled WGS sequence"/>
</dbReference>
<reference evidence="4 5" key="1">
    <citation type="submission" date="2024-09" db="EMBL/GenBank/DDBJ databases">
        <title>Rethinking Asexuality: The Enigmatic Case of Functional Sexual Genes in Lepraria (Stereocaulaceae).</title>
        <authorList>
            <person name="Doellman M."/>
            <person name="Sun Y."/>
            <person name="Barcenas-Pena A."/>
            <person name="Lumbsch H.T."/>
            <person name="Grewe F."/>
        </authorList>
    </citation>
    <scope>NUCLEOTIDE SEQUENCE [LARGE SCALE GENOMIC DNA]</scope>
    <source>
        <strain evidence="4 5">Grewe 0041</strain>
    </source>
</reference>
<organism evidence="4 5">
    <name type="scientific">Lepraria finkii</name>
    <dbReference type="NCBI Taxonomy" id="1340010"/>
    <lineage>
        <taxon>Eukaryota</taxon>
        <taxon>Fungi</taxon>
        <taxon>Dikarya</taxon>
        <taxon>Ascomycota</taxon>
        <taxon>Pezizomycotina</taxon>
        <taxon>Lecanoromycetes</taxon>
        <taxon>OSLEUM clade</taxon>
        <taxon>Lecanoromycetidae</taxon>
        <taxon>Lecanorales</taxon>
        <taxon>Lecanorineae</taxon>
        <taxon>Stereocaulaceae</taxon>
        <taxon>Lepraria</taxon>
    </lineage>
</organism>
<gene>
    <name evidence="4" type="ORF">ABVK25_006012</name>
</gene>
<sequence length="333" mass="35520">MALSLAGKTAIVTGAGSGINFSFAKTLLSKHCNVLFADLALRPEAKELVSNHASSSQSPARAVFQQTDVRDWQQLERMFQVATKEFGGADIVCPGAGVYEPPLLQLLASTRLFPSTDSPTSHRYAILDINLTHPVRATQLALDHFLSSKNKNSTPELSPKSIIHISSIAGQVTPLAAPIYSATKHGINGFVRSLAPLDKRLGVRVTAVAPGVIKTPLWTEHPEKLRLIAKEDEWVTPEFVAEVMASLVEQEVVEVDTRSMGSASGLSTGGAKEGTKKVAVEGGMILEVAKGKTRLVEQFNDPGPSGEGITAGNMNIAEEEIFGRLGSGKWGVD</sequence>
<evidence type="ECO:0000256" key="2">
    <source>
        <dbReference type="ARBA" id="ARBA00022857"/>
    </source>
</evidence>
<comment type="caution">
    <text evidence="4">The sequence shown here is derived from an EMBL/GenBank/DDBJ whole genome shotgun (WGS) entry which is preliminary data.</text>
</comment>
<accession>A0ABR4BCQ3</accession>
<keyword evidence="5" id="KW-1185">Reference proteome</keyword>
<dbReference type="EMBL" id="JBHFEH010000019">
    <property type="protein sequence ID" value="KAL2053708.1"/>
    <property type="molecule type" value="Genomic_DNA"/>
</dbReference>
<dbReference type="InterPro" id="IPR036291">
    <property type="entry name" value="NAD(P)-bd_dom_sf"/>
</dbReference>
<evidence type="ECO:0000256" key="1">
    <source>
        <dbReference type="ARBA" id="ARBA00006484"/>
    </source>
</evidence>
<dbReference type="PROSITE" id="PS00061">
    <property type="entry name" value="ADH_SHORT"/>
    <property type="match status" value="1"/>
</dbReference>